<feature type="transmembrane region" description="Helical" evidence="7">
    <location>
        <begin position="232"/>
        <end position="255"/>
    </location>
</feature>
<dbReference type="PANTHER" id="PTHR42770:SF15">
    <property type="entry name" value="GLUTAMATE_GAMMA-AMINOBUTYRATE ANTIPORTER-RELATED"/>
    <property type="match status" value="1"/>
</dbReference>
<feature type="transmembrane region" description="Helical" evidence="7">
    <location>
        <begin position="287"/>
        <end position="312"/>
    </location>
</feature>
<protein>
    <submittedName>
        <fullName evidence="8">Amino acid permease</fullName>
    </submittedName>
</protein>
<evidence type="ECO:0000313" key="9">
    <source>
        <dbReference type="Proteomes" id="UP000240987"/>
    </source>
</evidence>
<evidence type="ECO:0000313" key="8">
    <source>
        <dbReference type="EMBL" id="PSU44703.1"/>
    </source>
</evidence>
<keyword evidence="4 7" id="KW-0812">Transmembrane</keyword>
<dbReference type="InterPro" id="IPR050367">
    <property type="entry name" value="APC_superfamily"/>
</dbReference>
<dbReference type="AlphaFoldDB" id="A0A2T3J7F9"/>
<dbReference type="Gene3D" id="1.20.1740.10">
    <property type="entry name" value="Amino acid/polyamine transporter I"/>
    <property type="match status" value="1"/>
</dbReference>
<feature type="transmembrane region" description="Helical" evidence="7">
    <location>
        <begin position="155"/>
        <end position="176"/>
    </location>
</feature>
<proteinExistence type="predicted"/>
<evidence type="ECO:0000256" key="3">
    <source>
        <dbReference type="ARBA" id="ARBA00022475"/>
    </source>
</evidence>
<evidence type="ECO:0000256" key="5">
    <source>
        <dbReference type="ARBA" id="ARBA00022989"/>
    </source>
</evidence>
<dbReference type="GO" id="GO:0022857">
    <property type="term" value="F:transmembrane transporter activity"/>
    <property type="evidence" value="ECO:0007669"/>
    <property type="project" value="InterPro"/>
</dbReference>
<evidence type="ECO:0000256" key="1">
    <source>
        <dbReference type="ARBA" id="ARBA00004651"/>
    </source>
</evidence>
<dbReference type="Pfam" id="PF13520">
    <property type="entry name" value="AA_permease_2"/>
    <property type="match status" value="1"/>
</dbReference>
<feature type="transmembrane region" description="Helical" evidence="7">
    <location>
        <begin position="84"/>
        <end position="108"/>
    </location>
</feature>
<keyword evidence="9" id="KW-1185">Reference proteome</keyword>
<feature type="transmembrane region" description="Helical" evidence="7">
    <location>
        <begin position="12"/>
        <end position="29"/>
    </location>
</feature>
<organism evidence="8 9">
    <name type="scientific">Photobacterium frigidiphilum</name>
    <dbReference type="NCBI Taxonomy" id="264736"/>
    <lineage>
        <taxon>Bacteria</taxon>
        <taxon>Pseudomonadati</taxon>
        <taxon>Pseudomonadota</taxon>
        <taxon>Gammaproteobacteria</taxon>
        <taxon>Vibrionales</taxon>
        <taxon>Vibrionaceae</taxon>
        <taxon>Photobacterium</taxon>
    </lineage>
</organism>
<feature type="transmembrane region" description="Helical" evidence="7">
    <location>
        <begin position="332"/>
        <end position="353"/>
    </location>
</feature>
<dbReference type="InterPro" id="IPR002293">
    <property type="entry name" value="AA/rel_permease1"/>
</dbReference>
<dbReference type="PANTHER" id="PTHR42770">
    <property type="entry name" value="AMINO ACID TRANSPORTER-RELATED"/>
    <property type="match status" value="1"/>
</dbReference>
<evidence type="ECO:0000256" key="4">
    <source>
        <dbReference type="ARBA" id="ARBA00022692"/>
    </source>
</evidence>
<keyword evidence="2" id="KW-0813">Transport</keyword>
<evidence type="ECO:0000256" key="2">
    <source>
        <dbReference type="ARBA" id="ARBA00022448"/>
    </source>
</evidence>
<sequence>MSKTARGTIGKFALLSMTFAAVFSFNNVINNNIEIGLSSAPMFFIATILYFIPFCLIIAEFVALNKDSEAGVYSWVKSSLGGRWAFISAYTYWFVNLFFFTSLLPRVIAYASYAFLGYEYVFTPITTAVLSTLLFAVATYVSTNGAKMLGPITSVTSSLMLLLTMSYIFLAGAAVVGGIQPADPITIEAMTPSFNWAFLGVTTWIFMAAGGAESVAVYVNDIKGGHKSFVKVIILAGIFIGALYSVSSVLINVFVVREELKFTGGTVQVFEGLATHFGLPEIMMNRFVGMVSFTAMLGSLLMWTATPVKIFFSEIPKGIFGEKTVALNKNGVPARAAWVQFFIVIPLMLIPTIGSDTAQDLMSTVINMTAAASMLPPLFIMIAYLVLRWKLDHLERDFKMGSRTTGIAIVSVLIVIFTVGFFAATFPTGGNILTIIFYNVGGIVVFLGYAWWKYNQYEKKLAMTNTAELNTATE</sequence>
<dbReference type="EMBL" id="PYMJ01000044">
    <property type="protein sequence ID" value="PSU44703.1"/>
    <property type="molecule type" value="Genomic_DNA"/>
</dbReference>
<evidence type="ECO:0000256" key="7">
    <source>
        <dbReference type="SAM" id="Phobius"/>
    </source>
</evidence>
<dbReference type="PIRSF" id="PIRSF006060">
    <property type="entry name" value="AA_transporter"/>
    <property type="match status" value="1"/>
</dbReference>
<feature type="transmembrane region" description="Helical" evidence="7">
    <location>
        <begin position="365"/>
        <end position="387"/>
    </location>
</feature>
<keyword evidence="3" id="KW-1003">Cell membrane</keyword>
<dbReference type="GO" id="GO:0005886">
    <property type="term" value="C:plasma membrane"/>
    <property type="evidence" value="ECO:0007669"/>
    <property type="project" value="UniProtKB-SubCell"/>
</dbReference>
<feature type="transmembrane region" description="Helical" evidence="7">
    <location>
        <begin position="120"/>
        <end position="143"/>
    </location>
</feature>
<reference evidence="8 9" key="1">
    <citation type="submission" date="2018-01" db="EMBL/GenBank/DDBJ databases">
        <title>Whole genome sequencing of Histamine producing bacteria.</title>
        <authorList>
            <person name="Butler K."/>
        </authorList>
    </citation>
    <scope>NUCLEOTIDE SEQUENCE [LARGE SCALE GENOMIC DNA]</scope>
    <source>
        <strain evidence="8 9">JCM 12947</strain>
    </source>
</reference>
<accession>A0A2T3J7F9</accession>
<dbReference type="OrthoDB" id="8766814at2"/>
<evidence type="ECO:0000256" key="6">
    <source>
        <dbReference type="ARBA" id="ARBA00023136"/>
    </source>
</evidence>
<keyword evidence="6 7" id="KW-0472">Membrane</keyword>
<name>A0A2T3J7F9_9GAMM</name>
<feature type="transmembrane region" description="Helical" evidence="7">
    <location>
        <begin position="41"/>
        <end position="63"/>
    </location>
</feature>
<gene>
    <name evidence="8" type="ORF">C9J12_26170</name>
</gene>
<feature type="transmembrane region" description="Helical" evidence="7">
    <location>
        <begin position="196"/>
        <end position="220"/>
    </location>
</feature>
<dbReference type="Proteomes" id="UP000240987">
    <property type="component" value="Unassembled WGS sequence"/>
</dbReference>
<feature type="transmembrane region" description="Helical" evidence="7">
    <location>
        <begin position="407"/>
        <end position="426"/>
    </location>
</feature>
<comment type="caution">
    <text evidence="8">The sequence shown here is derived from an EMBL/GenBank/DDBJ whole genome shotgun (WGS) entry which is preliminary data.</text>
</comment>
<feature type="transmembrane region" description="Helical" evidence="7">
    <location>
        <begin position="432"/>
        <end position="452"/>
    </location>
</feature>
<keyword evidence="5 7" id="KW-1133">Transmembrane helix</keyword>
<comment type="subcellular location">
    <subcellularLocation>
        <location evidence="1">Cell membrane</location>
        <topology evidence="1">Multi-pass membrane protein</topology>
    </subcellularLocation>
</comment>
<dbReference type="RefSeq" id="WP_107245561.1">
    <property type="nucleotide sequence ID" value="NZ_PYMJ01000044.1"/>
</dbReference>